<dbReference type="Proteomes" id="UP001341840">
    <property type="component" value="Unassembled WGS sequence"/>
</dbReference>
<dbReference type="InterPro" id="IPR052147">
    <property type="entry name" value="PP2-like/Lectin"/>
</dbReference>
<dbReference type="Pfam" id="PF14299">
    <property type="entry name" value="PP2"/>
    <property type="match status" value="1"/>
</dbReference>
<keyword evidence="2" id="KW-1185">Reference proteome</keyword>
<dbReference type="PANTHER" id="PTHR48478:SF1">
    <property type="entry name" value="LECTIN-LIKE"/>
    <property type="match status" value="1"/>
</dbReference>
<dbReference type="PANTHER" id="PTHR48478">
    <property type="entry name" value="LECTIN-LIKE"/>
    <property type="match status" value="1"/>
</dbReference>
<gene>
    <name evidence="1" type="ORF">PIB30_057974</name>
</gene>
<comment type="caution">
    <text evidence="1">The sequence shown here is derived from an EMBL/GenBank/DDBJ whole genome shotgun (WGS) entry which is preliminary data.</text>
</comment>
<protein>
    <submittedName>
        <fullName evidence="1">Uncharacterized protein</fullName>
    </submittedName>
</protein>
<dbReference type="InterPro" id="IPR025886">
    <property type="entry name" value="PP2-like"/>
</dbReference>
<evidence type="ECO:0000313" key="2">
    <source>
        <dbReference type="Proteomes" id="UP001341840"/>
    </source>
</evidence>
<proteinExistence type="predicted"/>
<evidence type="ECO:0000313" key="1">
    <source>
        <dbReference type="EMBL" id="MED6136665.1"/>
    </source>
</evidence>
<reference evidence="1 2" key="1">
    <citation type="journal article" date="2023" name="Plants (Basel)">
        <title>Bridging the Gap: Combining Genomics and Transcriptomics Approaches to Understand Stylosanthes scabra, an Orphan Legume from the Brazilian Caatinga.</title>
        <authorList>
            <person name="Ferreira-Neto J.R.C."/>
            <person name="da Silva M.D."/>
            <person name="Binneck E."/>
            <person name="de Melo N.F."/>
            <person name="da Silva R.H."/>
            <person name="de Melo A.L.T.M."/>
            <person name="Pandolfi V."/>
            <person name="Bustamante F.O."/>
            <person name="Brasileiro-Vidal A.C."/>
            <person name="Benko-Iseppon A.M."/>
        </authorList>
    </citation>
    <scope>NUCLEOTIDE SEQUENCE [LARGE SCALE GENOMIC DNA]</scope>
    <source>
        <tissue evidence="1">Leaves</tissue>
    </source>
</reference>
<organism evidence="1 2">
    <name type="scientific">Stylosanthes scabra</name>
    <dbReference type="NCBI Taxonomy" id="79078"/>
    <lineage>
        <taxon>Eukaryota</taxon>
        <taxon>Viridiplantae</taxon>
        <taxon>Streptophyta</taxon>
        <taxon>Embryophyta</taxon>
        <taxon>Tracheophyta</taxon>
        <taxon>Spermatophyta</taxon>
        <taxon>Magnoliopsida</taxon>
        <taxon>eudicotyledons</taxon>
        <taxon>Gunneridae</taxon>
        <taxon>Pentapetalae</taxon>
        <taxon>rosids</taxon>
        <taxon>fabids</taxon>
        <taxon>Fabales</taxon>
        <taxon>Fabaceae</taxon>
        <taxon>Papilionoideae</taxon>
        <taxon>50 kb inversion clade</taxon>
        <taxon>dalbergioids sensu lato</taxon>
        <taxon>Dalbergieae</taxon>
        <taxon>Pterocarpus clade</taxon>
        <taxon>Stylosanthes</taxon>
    </lineage>
</organism>
<sequence>MGQPEDTVDPHWKAEESMDFDEGFYLIDRKFIFCVPIRWLNIIWGYEKRFWEHPYNIDIYDGLLPEAKMLVQVNWLEVTGKLNIRRRFKRGDDDSVKRYEIFYVVSFNEDAYGWHSAPIKFAVKAGEKALTGISVKYLEEYRKSSVHGGGEWHEIPGGQFSVSEDAEYVEFGMYEVESAWWKGGMHLAGVIIKAADVHDDRI</sequence>
<name>A0ABU6SK42_9FABA</name>
<accession>A0ABU6SK42</accession>
<dbReference type="EMBL" id="JASCZI010060896">
    <property type="protein sequence ID" value="MED6136665.1"/>
    <property type="molecule type" value="Genomic_DNA"/>
</dbReference>